<feature type="compositionally biased region" description="Acidic residues" evidence="1">
    <location>
        <begin position="1"/>
        <end position="11"/>
    </location>
</feature>
<evidence type="ECO:0000313" key="3">
    <source>
        <dbReference type="Proteomes" id="UP001602245"/>
    </source>
</evidence>
<protein>
    <recommendedName>
        <fullName evidence="4">EcsC family protein</fullName>
    </recommendedName>
</protein>
<feature type="compositionally biased region" description="Basic and acidic residues" evidence="1">
    <location>
        <begin position="12"/>
        <end position="81"/>
    </location>
</feature>
<evidence type="ECO:0000313" key="2">
    <source>
        <dbReference type="EMBL" id="MFF5295239.1"/>
    </source>
</evidence>
<gene>
    <name evidence="2" type="ORF">ACFY35_37865</name>
</gene>
<organism evidence="2 3">
    <name type="scientific">Paractinoplanes globisporus</name>
    <dbReference type="NCBI Taxonomy" id="113565"/>
    <lineage>
        <taxon>Bacteria</taxon>
        <taxon>Bacillati</taxon>
        <taxon>Actinomycetota</taxon>
        <taxon>Actinomycetes</taxon>
        <taxon>Micromonosporales</taxon>
        <taxon>Micromonosporaceae</taxon>
        <taxon>Paractinoplanes</taxon>
    </lineage>
</organism>
<evidence type="ECO:0008006" key="4">
    <source>
        <dbReference type="Google" id="ProtNLM"/>
    </source>
</evidence>
<evidence type="ECO:0000256" key="1">
    <source>
        <dbReference type="SAM" id="MobiDB-lite"/>
    </source>
</evidence>
<feature type="region of interest" description="Disordered" evidence="1">
    <location>
        <begin position="1"/>
        <end position="83"/>
    </location>
</feature>
<name>A0ABW6WPN7_9ACTN</name>
<sequence>MAIETAPEETTETPREEVAETRREEAPETQREEPETQRDEAPATQHEEPAETRRENAPEIQHQELAEARHEDAPAPEETPRTEAWSKLIADPGHAPELLALAAVQTLGPKARDWSARTRDAYPTAPDRALARLAKHQFTRFGGLTSIFGAVAGSYAPITLLGTAAITHAEIVLHLAAAYGLDPADPQRAVDLLVITRVHPTRSDAEAALAAAALPAYEDGSLSGAVWRLGRMLGAQAGGWTAVRLVNRYFPGTSLLAAVLTSRASAQMVAARAEAYYRKALDPGQP</sequence>
<accession>A0ABW6WPN7</accession>
<comment type="caution">
    <text evidence="2">The sequence shown here is derived from an EMBL/GenBank/DDBJ whole genome shotgun (WGS) entry which is preliminary data.</text>
</comment>
<dbReference type="RefSeq" id="WP_026205565.1">
    <property type="nucleotide sequence ID" value="NZ_JBIAZU010000007.1"/>
</dbReference>
<reference evidence="2 3" key="1">
    <citation type="submission" date="2024-10" db="EMBL/GenBank/DDBJ databases">
        <title>The Natural Products Discovery Center: Release of the First 8490 Sequenced Strains for Exploring Actinobacteria Biosynthetic Diversity.</title>
        <authorList>
            <person name="Kalkreuter E."/>
            <person name="Kautsar S.A."/>
            <person name="Yang D."/>
            <person name="Bader C.D."/>
            <person name="Teijaro C.N."/>
            <person name="Fluegel L."/>
            <person name="Davis C.M."/>
            <person name="Simpson J.R."/>
            <person name="Lauterbach L."/>
            <person name="Steele A.D."/>
            <person name="Gui C."/>
            <person name="Meng S."/>
            <person name="Li G."/>
            <person name="Viehrig K."/>
            <person name="Ye F."/>
            <person name="Su P."/>
            <person name="Kiefer A.F."/>
            <person name="Nichols A."/>
            <person name="Cepeda A.J."/>
            <person name="Yan W."/>
            <person name="Fan B."/>
            <person name="Jiang Y."/>
            <person name="Adhikari A."/>
            <person name="Zheng C.-J."/>
            <person name="Schuster L."/>
            <person name="Cowan T.M."/>
            <person name="Smanski M.J."/>
            <person name="Chevrette M.G."/>
            <person name="De Carvalho L.P.S."/>
            <person name="Shen B."/>
        </authorList>
    </citation>
    <scope>NUCLEOTIDE SEQUENCE [LARGE SCALE GENOMIC DNA]</scope>
    <source>
        <strain evidence="2 3">NPDC000087</strain>
    </source>
</reference>
<keyword evidence="3" id="KW-1185">Reference proteome</keyword>
<proteinExistence type="predicted"/>
<dbReference type="Proteomes" id="UP001602245">
    <property type="component" value="Unassembled WGS sequence"/>
</dbReference>
<dbReference type="EMBL" id="JBIAZU010000007">
    <property type="protein sequence ID" value="MFF5295239.1"/>
    <property type="molecule type" value="Genomic_DNA"/>
</dbReference>